<dbReference type="OMA" id="ANDKFMA"/>
<dbReference type="GeneID" id="19881194"/>
<name>L2GNA1_VITCO</name>
<dbReference type="VEuPathDB" id="MicrosporidiaDB:VICG_00476"/>
<organism evidence="1 2">
    <name type="scientific">Vittaforma corneae (strain ATCC 50505)</name>
    <name type="common">Microsporidian parasite</name>
    <name type="synonym">Nosema corneum</name>
    <dbReference type="NCBI Taxonomy" id="993615"/>
    <lineage>
        <taxon>Eukaryota</taxon>
        <taxon>Fungi</taxon>
        <taxon>Fungi incertae sedis</taxon>
        <taxon>Microsporidia</taxon>
        <taxon>Nosematidae</taxon>
        <taxon>Vittaforma</taxon>
    </lineage>
</organism>
<dbReference type="HOGENOM" id="CLU_021169_0_0_1"/>
<dbReference type="Proteomes" id="UP000011082">
    <property type="component" value="Unassembled WGS sequence"/>
</dbReference>
<dbReference type="RefSeq" id="XP_007603929.1">
    <property type="nucleotide sequence ID" value="XM_007603867.1"/>
</dbReference>
<evidence type="ECO:0000313" key="2">
    <source>
        <dbReference type="Proteomes" id="UP000011082"/>
    </source>
</evidence>
<dbReference type="STRING" id="993615.L2GNA1"/>
<evidence type="ECO:0000313" key="1">
    <source>
        <dbReference type="EMBL" id="ELA42378.1"/>
    </source>
</evidence>
<dbReference type="OrthoDB" id="203824at2759"/>
<dbReference type="EMBL" id="JH370132">
    <property type="protein sequence ID" value="ELA42378.1"/>
    <property type="molecule type" value="Genomic_DNA"/>
</dbReference>
<protein>
    <submittedName>
        <fullName evidence="1">Uncharacterized protein</fullName>
    </submittedName>
</protein>
<proteinExistence type="predicted"/>
<sequence>MRFNGEEYRIEIYESRYLWAEAFTFFRIGRTDLLLSLLSEFEIFFEFMSQRFKTVFNGYLAGRKPNFVVNLKSDDKFKKFLFELADERAKSDGLVINTAEDYIWLRLVTKKNFKNDIEIFESDKIKFMISLFAKKYSKAIDILLKSDFGVIPKFFLLRELCLEQNLDQAGEEVHSTNVFDSSNLITRSQLRTRRLVEDSSSTVSLASISEQPFAISPIFLNFLFNIVTRLSTKEYKVKLIEMLKSHSEYYDVVPDYIIKFELFDILGKPSEKNTTVEFFLDYKLSSKVLQRLREMGDRNKIIQLYSIIDDLTMIQTLRDATEEAILIDGTVDQEIVEKYLKEKISKDSDELKNMYGFYKFVKNPSVSNLRQTVLFDQNIDMRPYKFVIEKLFAKAIETVRSANDKFMAKHLFKLCGALDLNEECASKVSKDLVLLI</sequence>
<accession>L2GNA1</accession>
<dbReference type="InParanoid" id="L2GNA1"/>
<dbReference type="AlphaFoldDB" id="L2GNA1"/>
<gene>
    <name evidence="1" type="ORF">VICG_00476</name>
</gene>
<reference evidence="2" key="1">
    <citation type="submission" date="2011-05" db="EMBL/GenBank/DDBJ databases">
        <title>The genome sequence of Vittaforma corneae strain ATCC 50505.</title>
        <authorList>
            <consortium name="The Broad Institute Genome Sequencing Platform"/>
            <person name="Cuomo C."/>
            <person name="Didier E."/>
            <person name="Bowers L."/>
            <person name="Young S.K."/>
            <person name="Zeng Q."/>
            <person name="Gargeya S."/>
            <person name="Fitzgerald M."/>
            <person name="Haas B."/>
            <person name="Abouelleil A."/>
            <person name="Alvarado L."/>
            <person name="Arachchi H.M."/>
            <person name="Berlin A."/>
            <person name="Chapman S.B."/>
            <person name="Gearin G."/>
            <person name="Goldberg J."/>
            <person name="Griggs A."/>
            <person name="Gujja S."/>
            <person name="Hansen M."/>
            <person name="Heiman D."/>
            <person name="Howarth C."/>
            <person name="Larimer J."/>
            <person name="Lui A."/>
            <person name="MacDonald P.J.P."/>
            <person name="McCowen C."/>
            <person name="Montmayeur A."/>
            <person name="Murphy C."/>
            <person name="Neiman D."/>
            <person name="Pearson M."/>
            <person name="Priest M."/>
            <person name="Roberts A."/>
            <person name="Saif S."/>
            <person name="Shea T."/>
            <person name="Sisk P."/>
            <person name="Stolte C."/>
            <person name="Sykes S."/>
            <person name="Wortman J."/>
            <person name="Nusbaum C."/>
            <person name="Birren B."/>
        </authorList>
    </citation>
    <scope>NUCLEOTIDE SEQUENCE [LARGE SCALE GENOMIC DNA]</scope>
    <source>
        <strain evidence="2">ATCC 50505</strain>
    </source>
</reference>
<keyword evidence="2" id="KW-1185">Reference proteome</keyword>